<gene>
    <name evidence="2" type="ORF">FNF29_07701</name>
</gene>
<feature type="compositionally biased region" description="Basic and acidic residues" evidence="1">
    <location>
        <begin position="155"/>
        <end position="170"/>
    </location>
</feature>
<feature type="region of interest" description="Disordered" evidence="1">
    <location>
        <begin position="1"/>
        <end position="58"/>
    </location>
</feature>
<feature type="compositionally biased region" description="Low complexity" evidence="1">
    <location>
        <begin position="295"/>
        <end position="307"/>
    </location>
</feature>
<dbReference type="EMBL" id="VLTN01000074">
    <property type="protein sequence ID" value="KAA0146964.1"/>
    <property type="molecule type" value="Genomic_DNA"/>
</dbReference>
<name>A0A5A8C2L0_CAFRO</name>
<feature type="compositionally biased region" description="Acidic residues" evidence="1">
    <location>
        <begin position="115"/>
        <end position="138"/>
    </location>
</feature>
<feature type="compositionally biased region" description="Acidic residues" evidence="1">
    <location>
        <begin position="313"/>
        <end position="334"/>
    </location>
</feature>
<comment type="caution">
    <text evidence="2">The sequence shown here is derived from an EMBL/GenBank/DDBJ whole genome shotgun (WGS) entry which is preliminary data.</text>
</comment>
<evidence type="ECO:0000313" key="3">
    <source>
        <dbReference type="Proteomes" id="UP000323011"/>
    </source>
</evidence>
<protein>
    <submittedName>
        <fullName evidence="2">Uncharacterized protein</fullName>
    </submittedName>
</protein>
<keyword evidence="3" id="KW-1185">Reference proteome</keyword>
<organism evidence="2 3">
    <name type="scientific">Cafeteria roenbergensis</name>
    <name type="common">Marine flagellate</name>
    <dbReference type="NCBI Taxonomy" id="33653"/>
    <lineage>
        <taxon>Eukaryota</taxon>
        <taxon>Sar</taxon>
        <taxon>Stramenopiles</taxon>
        <taxon>Bigyra</taxon>
        <taxon>Opalozoa</taxon>
        <taxon>Bicosoecida</taxon>
        <taxon>Cafeteriaceae</taxon>
        <taxon>Cafeteria</taxon>
    </lineage>
</organism>
<feature type="region of interest" description="Disordered" evidence="1">
    <location>
        <begin position="76"/>
        <end position="176"/>
    </location>
</feature>
<feature type="compositionally biased region" description="Acidic residues" evidence="1">
    <location>
        <begin position="85"/>
        <end position="105"/>
    </location>
</feature>
<feature type="compositionally biased region" description="Acidic residues" evidence="1">
    <location>
        <begin position="275"/>
        <end position="294"/>
    </location>
</feature>
<feature type="compositionally biased region" description="Basic and acidic residues" evidence="1">
    <location>
        <begin position="264"/>
        <end position="274"/>
    </location>
</feature>
<evidence type="ECO:0000313" key="2">
    <source>
        <dbReference type="EMBL" id="KAA0146964.1"/>
    </source>
</evidence>
<evidence type="ECO:0000256" key="1">
    <source>
        <dbReference type="SAM" id="MobiDB-lite"/>
    </source>
</evidence>
<dbReference type="AlphaFoldDB" id="A0A5A8C2L0"/>
<reference evidence="2 3" key="1">
    <citation type="submission" date="2019-07" db="EMBL/GenBank/DDBJ databases">
        <title>Genomes of Cafeteria roenbergensis.</title>
        <authorList>
            <person name="Fischer M.G."/>
            <person name="Hackl T."/>
            <person name="Roman M."/>
        </authorList>
    </citation>
    <scope>NUCLEOTIDE SEQUENCE [LARGE SCALE GENOMIC DNA]</scope>
    <source>
        <strain evidence="2 3">BVI</strain>
    </source>
</reference>
<dbReference type="Proteomes" id="UP000323011">
    <property type="component" value="Unassembled WGS sequence"/>
</dbReference>
<sequence length="334" mass="34234">MATASPGPAQESPGPGPRSGAFDAPQGGSRLTRDAQAPPPGLCGRQQPAGSALGQAAEQAKWKINLSLALQHGGLLGCTHQDDRSADDDGDSDGDSDGDGDGDGDGDSHASSSINDDDDEDDDEEEEEEEEEEAEEEGGGYCQGPGSYAAAVMDSLRRRDLSRPAHDHGVQARSTASTADCFAAMESVDTSPLAPARSSRHGLSDCGSGVLTPCVDAGADCLGLTTAFAGVPAAPSRHHGGGNKAGSWPGRGPAGPRQVSVFDQGRRGGGRDCGDVGDDVSDDVSDDDVTEEDAVAALAEAGEFARATGFAKDDEEEEEEDDDDDEDDEKEEEG</sequence>
<accession>A0A5A8C2L0</accession>
<feature type="region of interest" description="Disordered" evidence="1">
    <location>
        <begin position="235"/>
        <end position="334"/>
    </location>
</feature>
<proteinExistence type="predicted"/>